<evidence type="ECO:0000259" key="5">
    <source>
        <dbReference type="Pfam" id="PF26091"/>
    </source>
</evidence>
<accession>A0A226EMP3</accession>
<protein>
    <recommendedName>
        <fullName evidence="2">Coiled-coil domain-containing protein 43</fullName>
    </recommendedName>
</protein>
<dbReference type="Pfam" id="PF26091">
    <property type="entry name" value="PWI_CCDC43"/>
    <property type="match status" value="1"/>
</dbReference>
<name>A0A226EMP3_FOLCA</name>
<evidence type="ECO:0000256" key="1">
    <source>
        <dbReference type="ARBA" id="ARBA00005305"/>
    </source>
</evidence>
<feature type="compositionally biased region" description="Polar residues" evidence="4">
    <location>
        <begin position="164"/>
        <end position="173"/>
    </location>
</feature>
<comment type="caution">
    <text evidence="6">The sequence shown here is derived from an EMBL/GenBank/DDBJ whole genome shotgun (WGS) entry which is preliminary data.</text>
</comment>
<evidence type="ECO:0000313" key="7">
    <source>
        <dbReference type="Proteomes" id="UP000198287"/>
    </source>
</evidence>
<evidence type="ECO:0000256" key="4">
    <source>
        <dbReference type="SAM" id="MobiDB-lite"/>
    </source>
</evidence>
<dbReference type="STRING" id="158441.A0A226EMP3"/>
<comment type="similarity">
    <text evidence="1">Belongs to the CCDC43 family.</text>
</comment>
<keyword evidence="7" id="KW-1185">Reference proteome</keyword>
<dbReference type="InterPro" id="IPR058771">
    <property type="entry name" value="PWI_CCDC43"/>
</dbReference>
<feature type="compositionally biased region" description="Basic and acidic residues" evidence="4">
    <location>
        <begin position="176"/>
        <end position="209"/>
    </location>
</feature>
<evidence type="ECO:0000313" key="6">
    <source>
        <dbReference type="EMBL" id="OXA58468.1"/>
    </source>
</evidence>
<organism evidence="6 7">
    <name type="scientific">Folsomia candida</name>
    <name type="common">Springtail</name>
    <dbReference type="NCBI Taxonomy" id="158441"/>
    <lineage>
        <taxon>Eukaryota</taxon>
        <taxon>Metazoa</taxon>
        <taxon>Ecdysozoa</taxon>
        <taxon>Arthropoda</taxon>
        <taxon>Hexapoda</taxon>
        <taxon>Collembola</taxon>
        <taxon>Entomobryomorpha</taxon>
        <taxon>Isotomoidea</taxon>
        <taxon>Isotomidae</taxon>
        <taxon>Proisotominae</taxon>
        <taxon>Folsomia</taxon>
    </lineage>
</organism>
<feature type="region of interest" description="Disordered" evidence="4">
    <location>
        <begin position="138"/>
        <end position="222"/>
    </location>
</feature>
<gene>
    <name evidence="6" type="ORF">Fcan01_08472</name>
</gene>
<feature type="domain" description="CCDC43 PWI-like" evidence="5">
    <location>
        <begin position="2"/>
        <end position="71"/>
    </location>
</feature>
<dbReference type="OrthoDB" id="2187466at2759"/>
<dbReference type="InterPro" id="IPR037666">
    <property type="entry name" value="CCDC43"/>
</dbReference>
<feature type="region of interest" description="Disordered" evidence="4">
    <location>
        <begin position="76"/>
        <end position="96"/>
    </location>
</feature>
<feature type="compositionally biased region" description="Basic residues" evidence="4">
    <location>
        <begin position="210"/>
        <end position="222"/>
    </location>
</feature>
<keyword evidence="3" id="KW-0175">Coiled coil</keyword>
<evidence type="ECO:0000256" key="2">
    <source>
        <dbReference type="ARBA" id="ARBA00016648"/>
    </source>
</evidence>
<reference evidence="6 7" key="1">
    <citation type="submission" date="2015-12" db="EMBL/GenBank/DDBJ databases">
        <title>The genome of Folsomia candida.</title>
        <authorList>
            <person name="Faddeeva A."/>
            <person name="Derks M.F."/>
            <person name="Anvar Y."/>
            <person name="Smit S."/>
            <person name="Van Straalen N."/>
            <person name="Roelofs D."/>
        </authorList>
    </citation>
    <scope>NUCLEOTIDE SEQUENCE [LARGE SCALE GENOMIC DNA]</scope>
    <source>
        <strain evidence="6 7">VU population</strain>
        <tissue evidence="6">Whole body</tissue>
    </source>
</reference>
<dbReference type="Proteomes" id="UP000198287">
    <property type="component" value="Unassembled WGS sequence"/>
</dbReference>
<dbReference type="PANTHER" id="PTHR31684">
    <property type="entry name" value="COILED-COIL DOMAIN-CONTAINING PROTEIN 43"/>
    <property type="match status" value="1"/>
</dbReference>
<dbReference type="OMA" id="KFLFRNT"/>
<dbReference type="AlphaFoldDB" id="A0A226EMP3"/>
<dbReference type="PANTHER" id="PTHR31684:SF2">
    <property type="entry name" value="COILED-COIL DOMAIN-CONTAINING PROTEIN 43"/>
    <property type="match status" value="1"/>
</dbReference>
<evidence type="ECO:0000256" key="3">
    <source>
        <dbReference type="ARBA" id="ARBA00023054"/>
    </source>
</evidence>
<sequence>MMDFDTWLSERLRELKTDEAVFGPYITSILEGDEELDQKIEDLDGILSELGATPSVESLTSAQIISRWNEHLATSKDKSKNASTVLEGDNKTESESLIEKQLEQLLRHSPESGGATGSGNEKGVVTDSALRAAILQQYQGLTDESESDDDGESRKKSTMDGLAKNTNASSLLSAQKEMKEQAKAEAAKKREKDKEDRARQKKLAEEKKEKAKKKTAKVERKR</sequence>
<dbReference type="EMBL" id="LNIX01000003">
    <property type="protein sequence ID" value="OXA58468.1"/>
    <property type="molecule type" value="Genomic_DNA"/>
</dbReference>
<proteinExistence type="inferred from homology"/>